<feature type="region of interest" description="Disordered" evidence="3">
    <location>
        <begin position="1"/>
        <end position="144"/>
    </location>
</feature>
<reference evidence="4" key="1">
    <citation type="submission" date="2021-01" db="EMBL/GenBank/DDBJ databases">
        <authorList>
            <person name="Kaushik A."/>
        </authorList>
    </citation>
    <scope>NUCLEOTIDE SEQUENCE</scope>
    <source>
        <strain evidence="4">AG1-1B</strain>
    </source>
</reference>
<dbReference type="AlphaFoldDB" id="A0A8H3GG58"/>
<feature type="compositionally biased region" description="Pro residues" evidence="3">
    <location>
        <begin position="741"/>
        <end position="757"/>
    </location>
</feature>
<feature type="compositionally biased region" description="Basic and acidic residues" evidence="3">
    <location>
        <begin position="865"/>
        <end position="880"/>
    </location>
</feature>
<feature type="compositionally biased region" description="Basic and acidic residues" evidence="3">
    <location>
        <begin position="610"/>
        <end position="621"/>
    </location>
</feature>
<feature type="region of interest" description="Disordered" evidence="3">
    <location>
        <begin position="540"/>
        <end position="880"/>
    </location>
</feature>
<evidence type="ECO:0000313" key="5">
    <source>
        <dbReference type="Proteomes" id="UP000663826"/>
    </source>
</evidence>
<comment type="subcellular location">
    <subcellularLocation>
        <location evidence="1">Nucleus</location>
    </subcellularLocation>
</comment>
<feature type="compositionally biased region" description="Basic residues" evidence="3">
    <location>
        <begin position="852"/>
        <end position="864"/>
    </location>
</feature>
<feature type="compositionally biased region" description="Polar residues" evidence="3">
    <location>
        <begin position="799"/>
        <end position="809"/>
    </location>
</feature>
<dbReference type="GO" id="GO:0006355">
    <property type="term" value="P:regulation of DNA-templated transcription"/>
    <property type="evidence" value="ECO:0007669"/>
    <property type="project" value="InterPro"/>
</dbReference>
<organism evidence="4 5">
    <name type="scientific">Rhizoctonia solani</name>
    <dbReference type="NCBI Taxonomy" id="456999"/>
    <lineage>
        <taxon>Eukaryota</taxon>
        <taxon>Fungi</taxon>
        <taxon>Dikarya</taxon>
        <taxon>Basidiomycota</taxon>
        <taxon>Agaricomycotina</taxon>
        <taxon>Agaricomycetes</taxon>
        <taxon>Cantharellales</taxon>
        <taxon>Ceratobasidiaceae</taxon>
        <taxon>Rhizoctonia</taxon>
    </lineage>
</organism>
<dbReference type="OrthoDB" id="283815at2759"/>
<comment type="caution">
    <text evidence="4">The sequence shown here is derived from an EMBL/GenBank/DDBJ whole genome shotgun (WGS) entry which is preliminary data.</text>
</comment>
<feature type="compositionally biased region" description="Polar residues" evidence="3">
    <location>
        <begin position="36"/>
        <end position="65"/>
    </location>
</feature>
<dbReference type="PROSITE" id="PS00354">
    <property type="entry name" value="HMGI_Y"/>
    <property type="match status" value="1"/>
</dbReference>
<evidence type="ECO:0000256" key="1">
    <source>
        <dbReference type="ARBA" id="ARBA00004123"/>
    </source>
</evidence>
<keyword evidence="2" id="KW-0539">Nucleus</keyword>
<feature type="compositionally biased region" description="Polar residues" evidence="3">
    <location>
        <begin position="831"/>
        <end position="843"/>
    </location>
</feature>
<feature type="compositionally biased region" description="Acidic residues" evidence="3">
    <location>
        <begin position="630"/>
        <end position="640"/>
    </location>
</feature>
<dbReference type="GO" id="GO:0005634">
    <property type="term" value="C:nucleus"/>
    <property type="evidence" value="ECO:0007669"/>
    <property type="project" value="UniProtKB-SubCell"/>
</dbReference>
<feature type="compositionally biased region" description="Acidic residues" evidence="3">
    <location>
        <begin position="600"/>
        <end position="609"/>
    </location>
</feature>
<protein>
    <submittedName>
        <fullName evidence="4">Uncharacterized protein</fullName>
    </submittedName>
</protein>
<sequence>MSTLKRKKGAGGVSETESSEAEVDRLPEPKKVQRPFSVSQIGQTRRSLSAQPSVASNSTSKSRLTTPAVRHLSKASSRPSVPPTPRDTPTIAAGSSSKAKSMPVANGSDDDSSSLPESPVISKRQRVDTCVVGSSEDEHSRPVSVVARSRAQMERELNDLRSRVENLETEFSGRFDQIENRQARAEEQNSLILTKLDTLLSSGCSAAPAPTTVASVSEEKPKIPQVNPPADTAHFEMAQRIQSRRDRNKELEHIPSQFKAQAQSLTRQVAKSMLGVKKFASPLPPFYYKDNQPDFFPAELKKDGFGMPSPHWNLTFAENYYWFSTFILLFKRIIPNDGSPFAAACRELTDYQILILLHDGPFSSLVAAWRKENRSGLVVKEESDEKAKKREVSRVEAKYFLRNSYRSEINAMVGSKWNASWSKGVVSPQVTDDEGGTVVERPEWRAGWYNNLMETISNAERAKELAKPGVQRPLAKRTIKIVDLPPPKIYTGTGKDKQIVKIPLAMISKRWREKNSVWLDNSTHMVDMTMAQRPNVSEFINAHPAPSEPEYGVKEDPYHKEESEDRCKHKDEAGFEGEDEAEDEDEDEDEAKDEGQGEDKGEEGEDVEESREGSQEIELPKPEYGAIDDKGEDESNDSDSDPPSATPLYTETPQEPGNAQTRAREGFAIDPKVLQESSRSQGRIRPKLRVADTAATQLNPSGLAAQPPVPASPLARYNTPNPQYPGLDWAAAQSPYQFPHGWPPGAPWGTYPPPGPQDIPTVAAQDTANAYPLVPSPPLPQTQWSPAVAPIPMPPPPTLSEQQAATLANATVPKSEPHKKRSRPKKAEVASGQSTSVATQAFNSPEEPAPTKRGRGRPKGSKNKKTLEKERFTAEVGKGE</sequence>
<proteinExistence type="predicted"/>
<feature type="compositionally biased region" description="Basic and acidic residues" evidence="3">
    <location>
        <begin position="551"/>
        <end position="573"/>
    </location>
</feature>
<feature type="compositionally biased region" description="Acidic residues" evidence="3">
    <location>
        <begin position="574"/>
        <end position="592"/>
    </location>
</feature>
<gene>
    <name evidence="4" type="ORF">RDB_LOCUS76649</name>
</gene>
<feature type="compositionally biased region" description="Pro residues" evidence="3">
    <location>
        <begin position="789"/>
        <end position="798"/>
    </location>
</feature>
<name>A0A8H3GG58_9AGAM</name>
<dbReference type="Proteomes" id="UP000663826">
    <property type="component" value="Unassembled WGS sequence"/>
</dbReference>
<feature type="compositionally biased region" description="Basic and acidic residues" evidence="3">
    <location>
        <begin position="22"/>
        <end position="31"/>
    </location>
</feature>
<dbReference type="InterPro" id="IPR000637">
    <property type="entry name" value="HMGI/Y_DNA-bd_CS"/>
</dbReference>
<evidence type="ECO:0000256" key="2">
    <source>
        <dbReference type="ARBA" id="ARBA00023242"/>
    </source>
</evidence>
<evidence type="ECO:0000313" key="4">
    <source>
        <dbReference type="EMBL" id="CAE6448340.1"/>
    </source>
</evidence>
<evidence type="ECO:0000256" key="3">
    <source>
        <dbReference type="SAM" id="MobiDB-lite"/>
    </source>
</evidence>
<accession>A0A8H3GG58</accession>
<feature type="compositionally biased region" description="Polar residues" evidence="3">
    <location>
        <begin position="647"/>
        <end position="661"/>
    </location>
</feature>
<dbReference type="EMBL" id="CAJMWQ010001371">
    <property type="protein sequence ID" value="CAE6448340.1"/>
    <property type="molecule type" value="Genomic_DNA"/>
</dbReference>